<dbReference type="OrthoDB" id="3795424at2759"/>
<dbReference type="InterPro" id="IPR007219">
    <property type="entry name" value="XnlR_reg_dom"/>
</dbReference>
<accession>A0A6A5X8T6</accession>
<evidence type="ECO:0000313" key="5">
    <source>
        <dbReference type="EMBL" id="KAF2009320.1"/>
    </source>
</evidence>
<dbReference type="Proteomes" id="UP000799778">
    <property type="component" value="Unassembled WGS sequence"/>
</dbReference>
<sequence length="343" mass="37333">MESDEALSEALLSRKPIRRVALACIACRLRKVKCDSTQPSCIRCRVDGKQCEYQKSRRGGRPRRPAAAPVQAASWPDPAQAPTINGPVVHAPPSLSVAGSTSARSGSSGSSRSPFRTSPPSSTGNSDALLDLGSLFGFGSVAWLREATSGITGIQADRLLTQYYVYFHASHPCVLPKVALHARLVNEPGFACTLLPVLLYIGSIFTDSAPSDLLSEIALKAVNEVRSQGSHFTPVFVQTLTLYSIAVYWCNEPQRGRNILDEAIQVAVDIGMHRAQFAKQHGCDDPVLEESWRRTWWQLYITDAHIAGSTHTFPTKTGALHITTELPCEEELYDCGVRSLIAS</sequence>
<evidence type="ECO:0000256" key="2">
    <source>
        <dbReference type="ARBA" id="ARBA00023242"/>
    </source>
</evidence>
<dbReference type="InterPro" id="IPR001138">
    <property type="entry name" value="Zn2Cys6_DnaBD"/>
</dbReference>
<dbReference type="Pfam" id="PF00172">
    <property type="entry name" value="Zn_clus"/>
    <property type="match status" value="1"/>
</dbReference>
<feature type="region of interest" description="Disordered" evidence="3">
    <location>
        <begin position="53"/>
        <end position="124"/>
    </location>
</feature>
<dbReference type="AlphaFoldDB" id="A0A6A5X8T6"/>
<dbReference type="PANTHER" id="PTHR47431">
    <property type="entry name" value="ZN(II)2CYS6 TRANSCRIPTION FACTOR (EUROFUNG)-RELATED"/>
    <property type="match status" value="1"/>
</dbReference>
<dbReference type="PROSITE" id="PS00463">
    <property type="entry name" value="ZN2_CY6_FUNGAL_1"/>
    <property type="match status" value="1"/>
</dbReference>
<dbReference type="CDD" id="cd12148">
    <property type="entry name" value="fungal_TF_MHR"/>
    <property type="match status" value="1"/>
</dbReference>
<organism evidence="5 6">
    <name type="scientific">Aaosphaeria arxii CBS 175.79</name>
    <dbReference type="NCBI Taxonomy" id="1450172"/>
    <lineage>
        <taxon>Eukaryota</taxon>
        <taxon>Fungi</taxon>
        <taxon>Dikarya</taxon>
        <taxon>Ascomycota</taxon>
        <taxon>Pezizomycotina</taxon>
        <taxon>Dothideomycetes</taxon>
        <taxon>Pleosporomycetidae</taxon>
        <taxon>Pleosporales</taxon>
        <taxon>Pleosporales incertae sedis</taxon>
        <taxon>Aaosphaeria</taxon>
    </lineage>
</organism>
<reference evidence="5" key="1">
    <citation type="journal article" date="2020" name="Stud. Mycol.">
        <title>101 Dothideomycetes genomes: a test case for predicting lifestyles and emergence of pathogens.</title>
        <authorList>
            <person name="Haridas S."/>
            <person name="Albert R."/>
            <person name="Binder M."/>
            <person name="Bloem J."/>
            <person name="Labutti K."/>
            <person name="Salamov A."/>
            <person name="Andreopoulos B."/>
            <person name="Baker S."/>
            <person name="Barry K."/>
            <person name="Bills G."/>
            <person name="Bluhm B."/>
            <person name="Cannon C."/>
            <person name="Castanera R."/>
            <person name="Culley D."/>
            <person name="Daum C."/>
            <person name="Ezra D."/>
            <person name="Gonzalez J."/>
            <person name="Henrissat B."/>
            <person name="Kuo A."/>
            <person name="Liang C."/>
            <person name="Lipzen A."/>
            <person name="Lutzoni F."/>
            <person name="Magnuson J."/>
            <person name="Mondo S."/>
            <person name="Nolan M."/>
            <person name="Ohm R."/>
            <person name="Pangilinan J."/>
            <person name="Park H.-J."/>
            <person name="Ramirez L."/>
            <person name="Alfaro M."/>
            <person name="Sun H."/>
            <person name="Tritt A."/>
            <person name="Yoshinaga Y."/>
            <person name="Zwiers L.-H."/>
            <person name="Turgeon B."/>
            <person name="Goodwin S."/>
            <person name="Spatafora J."/>
            <person name="Crous P."/>
            <person name="Grigoriev I."/>
        </authorList>
    </citation>
    <scope>NUCLEOTIDE SEQUENCE</scope>
    <source>
        <strain evidence="5">CBS 175.79</strain>
    </source>
</reference>
<dbReference type="SUPFAM" id="SSF57701">
    <property type="entry name" value="Zn2/Cys6 DNA-binding domain"/>
    <property type="match status" value="1"/>
</dbReference>
<keyword evidence="6" id="KW-1185">Reference proteome</keyword>
<dbReference type="GO" id="GO:0000981">
    <property type="term" value="F:DNA-binding transcription factor activity, RNA polymerase II-specific"/>
    <property type="evidence" value="ECO:0007669"/>
    <property type="project" value="InterPro"/>
</dbReference>
<evidence type="ECO:0000256" key="3">
    <source>
        <dbReference type="SAM" id="MobiDB-lite"/>
    </source>
</evidence>
<keyword evidence="1" id="KW-0479">Metal-binding</keyword>
<dbReference type="GeneID" id="54286977"/>
<dbReference type="PROSITE" id="PS50048">
    <property type="entry name" value="ZN2_CY6_FUNGAL_2"/>
    <property type="match status" value="1"/>
</dbReference>
<name>A0A6A5X8T6_9PLEO</name>
<dbReference type="Gene3D" id="4.10.240.10">
    <property type="entry name" value="Zn(2)-C6 fungal-type DNA-binding domain"/>
    <property type="match status" value="1"/>
</dbReference>
<keyword evidence="2" id="KW-0539">Nucleus</keyword>
<dbReference type="EMBL" id="ML978079">
    <property type="protein sequence ID" value="KAF2009320.1"/>
    <property type="molecule type" value="Genomic_DNA"/>
</dbReference>
<dbReference type="PRINTS" id="PR00755">
    <property type="entry name" value="AFLATOXINBRP"/>
</dbReference>
<dbReference type="RefSeq" id="XP_033377659.1">
    <property type="nucleotide sequence ID" value="XM_033529580.1"/>
</dbReference>
<feature type="domain" description="Zn(2)-C6 fungal-type" evidence="4">
    <location>
        <begin position="23"/>
        <end position="53"/>
    </location>
</feature>
<dbReference type="InterPro" id="IPR036864">
    <property type="entry name" value="Zn2-C6_fun-type_DNA-bd_sf"/>
</dbReference>
<gene>
    <name evidence="5" type="ORF">BU24DRAFT_428857</name>
</gene>
<proteinExistence type="predicted"/>
<evidence type="ECO:0000313" key="6">
    <source>
        <dbReference type="Proteomes" id="UP000799778"/>
    </source>
</evidence>
<protein>
    <recommendedName>
        <fullName evidence="4">Zn(2)-C6 fungal-type domain-containing protein</fullName>
    </recommendedName>
</protein>
<dbReference type="PANTHER" id="PTHR47431:SF4">
    <property type="entry name" value="ZN(II)2CYS6 TRANSCRIPTION FACTOR (EUROFUNG)"/>
    <property type="match status" value="1"/>
</dbReference>
<dbReference type="SMART" id="SM00066">
    <property type="entry name" value="GAL4"/>
    <property type="match status" value="1"/>
</dbReference>
<dbReference type="Pfam" id="PF04082">
    <property type="entry name" value="Fungal_trans"/>
    <property type="match status" value="1"/>
</dbReference>
<evidence type="ECO:0000256" key="1">
    <source>
        <dbReference type="ARBA" id="ARBA00022723"/>
    </source>
</evidence>
<dbReference type="CDD" id="cd00067">
    <property type="entry name" value="GAL4"/>
    <property type="match status" value="1"/>
</dbReference>
<dbReference type="GO" id="GO:0006351">
    <property type="term" value="P:DNA-templated transcription"/>
    <property type="evidence" value="ECO:0007669"/>
    <property type="project" value="InterPro"/>
</dbReference>
<dbReference type="GO" id="GO:0008270">
    <property type="term" value="F:zinc ion binding"/>
    <property type="evidence" value="ECO:0007669"/>
    <property type="project" value="InterPro"/>
</dbReference>
<evidence type="ECO:0000259" key="4">
    <source>
        <dbReference type="PROSITE" id="PS50048"/>
    </source>
</evidence>
<dbReference type="GO" id="GO:0003677">
    <property type="term" value="F:DNA binding"/>
    <property type="evidence" value="ECO:0007669"/>
    <property type="project" value="InterPro"/>
</dbReference>
<feature type="compositionally biased region" description="Low complexity" evidence="3">
    <location>
        <begin position="99"/>
        <end position="124"/>
    </location>
</feature>